<gene>
    <name evidence="7" type="ORF">PYX00_000336</name>
</gene>
<feature type="transmembrane region" description="Helical" evidence="5">
    <location>
        <begin position="82"/>
        <end position="102"/>
    </location>
</feature>
<sequence length="617" mass="68387">MFRKWVKGCQVDLTAETSATFLSDYESEKRQPLNGRSGFDGPEKRTLADRCRSMRSRKTLKRRLPILEWLPKYNMDMFLSDMLAGFTVGLTAIPQGIAYAVVAGLEPQYGLYSGFMGCVMYFFLGSVKDITIGPTAIMALMAQKSVEAYNSDFAVLLCFLSGCIILLFGILNLGFLVSFISAPVTIGFTSAAAITIASSQLKGLLGIKGRTNEFLESWISVIENIGEVRYQDFTLGIITIFILLFLKKMNDIVSLRYKNRNNLSTGEKIFKESIRLIGLGRNAIAVVFGTLAAYIFYINGMQPFRLTGEIKGGMPTFGPPPFSTEFHNISLTFTDMARELGSGIISVPLISILETIAIAKAFAKGKTLDATQEMIALGASNIAGSFVRSMPTAGSFTRTAVNNASGVRTPLGGLFTGALVLSALTLTSTFYFIPKATLAGVIFTAMFYMIEYHEFAVIWRTKRFDMLPMISTVIGCLLLGLDYGILVGIAVNLVYILYNAARPVIHTENISVNDHNVLLVRPEQSLSYPAAEYVRDNIMKMCVKETVDTTLVVDGRRMHSIDSTVAKNWKTLTRDLEKLQQNVVFWNWQESATDTCVKLDKEMRKYFKTDEALQKLV</sequence>
<keyword evidence="4 5" id="KW-0472">Membrane</keyword>
<feature type="transmembrane region" description="Helical" evidence="5">
    <location>
        <begin position="153"/>
        <end position="180"/>
    </location>
</feature>
<dbReference type="GO" id="GO:0016020">
    <property type="term" value="C:membrane"/>
    <property type="evidence" value="ECO:0007669"/>
    <property type="project" value="UniProtKB-SubCell"/>
</dbReference>
<dbReference type="PANTHER" id="PTHR11814">
    <property type="entry name" value="SULFATE TRANSPORTER"/>
    <property type="match status" value="1"/>
</dbReference>
<proteinExistence type="predicted"/>
<name>A0AAW2I9L5_9NEOP</name>
<evidence type="ECO:0000256" key="3">
    <source>
        <dbReference type="ARBA" id="ARBA00022989"/>
    </source>
</evidence>
<feature type="domain" description="SLC26A/SulP transporter" evidence="6">
    <location>
        <begin position="78"/>
        <end position="471"/>
    </location>
</feature>
<dbReference type="Gene3D" id="3.30.750.24">
    <property type="entry name" value="STAS domain"/>
    <property type="match status" value="1"/>
</dbReference>
<evidence type="ECO:0000313" key="7">
    <source>
        <dbReference type="EMBL" id="KAL0278533.1"/>
    </source>
</evidence>
<feature type="transmembrane region" description="Helical" evidence="5">
    <location>
        <begin position="439"/>
        <end position="459"/>
    </location>
</feature>
<evidence type="ECO:0000256" key="1">
    <source>
        <dbReference type="ARBA" id="ARBA00004141"/>
    </source>
</evidence>
<evidence type="ECO:0000256" key="4">
    <source>
        <dbReference type="ARBA" id="ARBA00023136"/>
    </source>
</evidence>
<feature type="transmembrane region" description="Helical" evidence="5">
    <location>
        <begin position="228"/>
        <end position="246"/>
    </location>
</feature>
<protein>
    <recommendedName>
        <fullName evidence="6">SLC26A/SulP transporter domain-containing protein</fullName>
    </recommendedName>
</protein>
<feature type="transmembrane region" description="Helical" evidence="5">
    <location>
        <begin position="340"/>
        <end position="359"/>
    </location>
</feature>
<feature type="transmembrane region" description="Helical" evidence="5">
    <location>
        <begin position="471"/>
        <end position="498"/>
    </location>
</feature>
<feature type="transmembrane region" description="Helical" evidence="5">
    <location>
        <begin position="114"/>
        <end position="141"/>
    </location>
</feature>
<dbReference type="InterPro" id="IPR001902">
    <property type="entry name" value="SLC26A/SulP_fam"/>
</dbReference>
<keyword evidence="2 5" id="KW-0812">Transmembrane</keyword>
<evidence type="ECO:0000256" key="5">
    <source>
        <dbReference type="SAM" id="Phobius"/>
    </source>
</evidence>
<dbReference type="GO" id="GO:0008271">
    <property type="term" value="F:secondary active sulfate transmembrane transporter activity"/>
    <property type="evidence" value="ECO:0007669"/>
    <property type="project" value="InterPro"/>
</dbReference>
<comment type="caution">
    <text evidence="7">The sequence shown here is derived from an EMBL/GenBank/DDBJ whole genome shotgun (WGS) entry which is preliminary data.</text>
</comment>
<dbReference type="InterPro" id="IPR011547">
    <property type="entry name" value="SLC26A/SulP_dom"/>
</dbReference>
<evidence type="ECO:0000259" key="6">
    <source>
        <dbReference type="Pfam" id="PF00916"/>
    </source>
</evidence>
<accession>A0AAW2I9L5</accession>
<dbReference type="InterPro" id="IPR018045">
    <property type="entry name" value="S04_transporter_CS"/>
</dbReference>
<reference evidence="7" key="1">
    <citation type="journal article" date="2024" name="Gigascience">
        <title>Chromosome-level genome of the poultry shaft louse Menopon gallinae provides insight into the host-switching and adaptive evolution of parasitic lice.</title>
        <authorList>
            <person name="Xu Y."/>
            <person name="Ma L."/>
            <person name="Liu S."/>
            <person name="Liang Y."/>
            <person name="Liu Q."/>
            <person name="He Z."/>
            <person name="Tian L."/>
            <person name="Duan Y."/>
            <person name="Cai W."/>
            <person name="Li H."/>
            <person name="Song F."/>
        </authorList>
    </citation>
    <scope>NUCLEOTIDE SEQUENCE</scope>
    <source>
        <strain evidence="7">Cailab_2023a</strain>
    </source>
</reference>
<organism evidence="7">
    <name type="scientific">Menopon gallinae</name>
    <name type="common">poultry shaft louse</name>
    <dbReference type="NCBI Taxonomy" id="328185"/>
    <lineage>
        <taxon>Eukaryota</taxon>
        <taxon>Metazoa</taxon>
        <taxon>Ecdysozoa</taxon>
        <taxon>Arthropoda</taxon>
        <taxon>Hexapoda</taxon>
        <taxon>Insecta</taxon>
        <taxon>Pterygota</taxon>
        <taxon>Neoptera</taxon>
        <taxon>Paraneoptera</taxon>
        <taxon>Psocodea</taxon>
        <taxon>Troctomorpha</taxon>
        <taxon>Phthiraptera</taxon>
        <taxon>Amblycera</taxon>
        <taxon>Menoponidae</taxon>
        <taxon>Menopon</taxon>
    </lineage>
</organism>
<dbReference type="Pfam" id="PF00916">
    <property type="entry name" value="Sulfate_transp"/>
    <property type="match status" value="1"/>
</dbReference>
<feature type="transmembrane region" description="Helical" evidence="5">
    <location>
        <begin position="411"/>
        <end position="433"/>
    </location>
</feature>
<feature type="transmembrane region" description="Helical" evidence="5">
    <location>
        <begin position="276"/>
        <end position="297"/>
    </location>
</feature>
<dbReference type="SUPFAM" id="SSF52091">
    <property type="entry name" value="SpoIIaa-like"/>
    <property type="match status" value="1"/>
</dbReference>
<dbReference type="AlphaFoldDB" id="A0AAW2I9L5"/>
<dbReference type="PROSITE" id="PS01130">
    <property type="entry name" value="SLC26A"/>
    <property type="match status" value="1"/>
</dbReference>
<evidence type="ECO:0000256" key="2">
    <source>
        <dbReference type="ARBA" id="ARBA00022692"/>
    </source>
</evidence>
<keyword evidence="3 5" id="KW-1133">Transmembrane helix</keyword>
<dbReference type="InterPro" id="IPR036513">
    <property type="entry name" value="STAS_dom_sf"/>
</dbReference>
<comment type="subcellular location">
    <subcellularLocation>
        <location evidence="1">Membrane</location>
        <topology evidence="1">Multi-pass membrane protein</topology>
    </subcellularLocation>
</comment>
<dbReference type="EMBL" id="JARGDH010000001">
    <property type="protein sequence ID" value="KAL0278533.1"/>
    <property type="molecule type" value="Genomic_DNA"/>
</dbReference>
<dbReference type="CDD" id="cd07042">
    <property type="entry name" value="STAS_SulP_like_sulfate_transporter"/>
    <property type="match status" value="1"/>
</dbReference>